<evidence type="ECO:0000259" key="2">
    <source>
        <dbReference type="Pfam" id="PF04773"/>
    </source>
</evidence>
<keyword evidence="1" id="KW-0812">Transmembrane</keyword>
<dbReference type="EMBL" id="BMWS01000001">
    <property type="protein sequence ID" value="GGX03406.1"/>
    <property type="molecule type" value="Genomic_DNA"/>
</dbReference>
<evidence type="ECO:0000256" key="1">
    <source>
        <dbReference type="SAM" id="Phobius"/>
    </source>
</evidence>
<dbReference type="PANTHER" id="PTHR30273:SF2">
    <property type="entry name" value="PROTEIN FECR"/>
    <property type="match status" value="1"/>
</dbReference>
<feature type="domain" description="FecR protein" evidence="2">
    <location>
        <begin position="116"/>
        <end position="210"/>
    </location>
</feature>
<proteinExistence type="predicted"/>
<sequence>MQDKDLLKYIKGESTPDEKRLVIEWIRNNDKNQKHFNILKAEYIASTLDSFSHPNTDLQYRYFLAKSYKKKKTYYTAVVASIIIIPFISWFVFNTFSNINKNIENTEFLGSNIENVITGFGDHKKITLPDGSIVVLNSGSSISFPKKFDHNIRKVTLTGEAFFDIKRNVNKPFIVNTDHIKIKVLGTSFNIKSYADDEKTETTLITGEVEVFQNKNKKSVLLQPSERATFNINNNNISVDNVNSKNILAWQDGTLIFDKTPLKQVISDLKRNYNIEFVILSDSLFKYKYTGKFDNLTLEEVLELLKLSSPMNYRYENNKIILDSE</sequence>
<name>A0A918JQX8_9FLAO</name>
<dbReference type="PANTHER" id="PTHR30273">
    <property type="entry name" value="PERIPLASMIC SIGNAL SENSOR AND SIGMA FACTOR ACTIVATOR FECR-RELATED"/>
    <property type="match status" value="1"/>
</dbReference>
<feature type="domain" description="Protein FecR C-terminal" evidence="3">
    <location>
        <begin position="255"/>
        <end position="322"/>
    </location>
</feature>
<dbReference type="FunFam" id="2.60.120.1440:FF:000001">
    <property type="entry name" value="Putative anti-sigma factor"/>
    <property type="match status" value="1"/>
</dbReference>
<dbReference type="Gene3D" id="2.60.120.1440">
    <property type="match status" value="1"/>
</dbReference>
<organism evidence="4 5">
    <name type="scientific">Aquimarina muelleri</name>
    <dbReference type="NCBI Taxonomy" id="279356"/>
    <lineage>
        <taxon>Bacteria</taxon>
        <taxon>Pseudomonadati</taxon>
        <taxon>Bacteroidota</taxon>
        <taxon>Flavobacteriia</taxon>
        <taxon>Flavobacteriales</taxon>
        <taxon>Flavobacteriaceae</taxon>
        <taxon>Aquimarina</taxon>
    </lineage>
</organism>
<gene>
    <name evidence="4" type="ORF">GCM10007384_01440</name>
</gene>
<feature type="transmembrane region" description="Helical" evidence="1">
    <location>
        <begin position="74"/>
        <end position="93"/>
    </location>
</feature>
<reference evidence="4 5" key="1">
    <citation type="journal article" date="2014" name="Int. J. Syst. Evol. Microbiol.">
        <title>Complete genome sequence of Corynebacterium casei LMG S-19264T (=DSM 44701T), isolated from a smear-ripened cheese.</title>
        <authorList>
            <consortium name="US DOE Joint Genome Institute (JGI-PGF)"/>
            <person name="Walter F."/>
            <person name="Albersmeier A."/>
            <person name="Kalinowski J."/>
            <person name="Ruckert C."/>
        </authorList>
    </citation>
    <scope>NUCLEOTIDE SEQUENCE [LARGE SCALE GENOMIC DNA]</scope>
    <source>
        <strain evidence="4 5">KCTC 12285</strain>
    </source>
</reference>
<dbReference type="Pfam" id="PF04773">
    <property type="entry name" value="FecR"/>
    <property type="match status" value="1"/>
</dbReference>
<comment type="caution">
    <text evidence="4">The sequence shown here is derived from an EMBL/GenBank/DDBJ whole genome shotgun (WGS) entry which is preliminary data.</text>
</comment>
<keyword evidence="1" id="KW-1133">Transmembrane helix</keyword>
<evidence type="ECO:0000259" key="3">
    <source>
        <dbReference type="Pfam" id="PF16344"/>
    </source>
</evidence>
<keyword evidence="5" id="KW-1185">Reference proteome</keyword>
<dbReference type="PIRSF" id="PIRSF018266">
    <property type="entry name" value="FecR"/>
    <property type="match status" value="1"/>
</dbReference>
<dbReference type="Proteomes" id="UP000601108">
    <property type="component" value="Unassembled WGS sequence"/>
</dbReference>
<keyword evidence="1" id="KW-0472">Membrane</keyword>
<evidence type="ECO:0000313" key="5">
    <source>
        <dbReference type="Proteomes" id="UP000601108"/>
    </source>
</evidence>
<dbReference type="InterPro" id="IPR006860">
    <property type="entry name" value="FecR"/>
</dbReference>
<dbReference type="InterPro" id="IPR012373">
    <property type="entry name" value="Ferrdict_sens_TM"/>
</dbReference>
<dbReference type="InterPro" id="IPR032508">
    <property type="entry name" value="FecR_C"/>
</dbReference>
<protein>
    <submittedName>
        <fullName evidence="4">Anti-sigma factor</fullName>
    </submittedName>
</protein>
<accession>A0A918JQX8</accession>
<dbReference type="Gene3D" id="3.55.50.30">
    <property type="match status" value="1"/>
</dbReference>
<dbReference type="Pfam" id="PF16344">
    <property type="entry name" value="FecR_C"/>
    <property type="match status" value="1"/>
</dbReference>
<dbReference type="GO" id="GO:0016989">
    <property type="term" value="F:sigma factor antagonist activity"/>
    <property type="evidence" value="ECO:0007669"/>
    <property type="project" value="TreeGrafter"/>
</dbReference>
<dbReference type="AlphaFoldDB" id="A0A918JQX8"/>
<evidence type="ECO:0000313" key="4">
    <source>
        <dbReference type="EMBL" id="GGX03406.1"/>
    </source>
</evidence>
<dbReference type="RefSeq" id="WP_027411101.1">
    <property type="nucleotide sequence ID" value="NZ_BMWS01000001.1"/>
</dbReference>